<dbReference type="RefSeq" id="WP_073317836.1">
    <property type="nucleotide sequence ID" value="NZ_FQWD01000001.1"/>
</dbReference>
<dbReference type="InterPro" id="IPR036890">
    <property type="entry name" value="HATPase_C_sf"/>
</dbReference>
<dbReference type="Pfam" id="PF00072">
    <property type="entry name" value="Response_reg"/>
    <property type="match status" value="1"/>
</dbReference>
<evidence type="ECO:0000256" key="1">
    <source>
        <dbReference type="ARBA" id="ARBA00022801"/>
    </source>
</evidence>
<dbReference type="CDD" id="cd16936">
    <property type="entry name" value="HATPase_RsbW-like"/>
    <property type="match status" value="1"/>
</dbReference>
<dbReference type="Gene3D" id="3.40.50.2300">
    <property type="match status" value="1"/>
</dbReference>
<dbReference type="PANTHER" id="PTHR43156">
    <property type="entry name" value="STAGE II SPORULATION PROTEIN E-RELATED"/>
    <property type="match status" value="1"/>
</dbReference>
<dbReference type="Proteomes" id="UP000184520">
    <property type="component" value="Unassembled WGS sequence"/>
</dbReference>
<dbReference type="Gene3D" id="3.60.40.10">
    <property type="entry name" value="PPM-type phosphatase domain"/>
    <property type="match status" value="1"/>
</dbReference>
<dbReference type="SMART" id="SM00448">
    <property type="entry name" value="REC"/>
    <property type="match status" value="1"/>
</dbReference>
<protein>
    <submittedName>
        <fullName evidence="4">Serine phosphatase RsbU, regulator of sigma subunit</fullName>
    </submittedName>
</protein>
<dbReference type="SUPFAM" id="SSF55874">
    <property type="entry name" value="ATPase domain of HSP90 chaperone/DNA topoisomerase II/histidine kinase"/>
    <property type="match status" value="1"/>
</dbReference>
<reference evidence="5" key="1">
    <citation type="submission" date="2016-11" db="EMBL/GenBank/DDBJ databases">
        <authorList>
            <person name="Varghese N."/>
            <person name="Submissions S."/>
        </authorList>
    </citation>
    <scope>NUCLEOTIDE SEQUENCE [LARGE SCALE GENOMIC DNA]</scope>
    <source>
        <strain evidence="5">CGMCC 1.8995</strain>
    </source>
</reference>
<proteinExistence type="predicted"/>
<evidence type="ECO:0000259" key="3">
    <source>
        <dbReference type="PROSITE" id="PS50110"/>
    </source>
</evidence>
<feature type="modified residue" description="4-aspartylphosphate" evidence="2">
    <location>
        <position position="61"/>
    </location>
</feature>
<dbReference type="InterPro" id="IPR001789">
    <property type="entry name" value="Sig_transdc_resp-reg_receiver"/>
</dbReference>
<dbReference type="SMART" id="SM00331">
    <property type="entry name" value="PP2C_SIG"/>
    <property type="match status" value="1"/>
</dbReference>
<evidence type="ECO:0000313" key="5">
    <source>
        <dbReference type="Proteomes" id="UP000184520"/>
    </source>
</evidence>
<dbReference type="PANTHER" id="PTHR43156:SF2">
    <property type="entry name" value="STAGE II SPORULATION PROTEIN E"/>
    <property type="match status" value="1"/>
</dbReference>
<gene>
    <name evidence="4" type="ORF">SAMN05216361_0712</name>
</gene>
<dbReference type="InterPro" id="IPR036457">
    <property type="entry name" value="PPM-type-like_dom_sf"/>
</dbReference>
<dbReference type="InterPro" id="IPR052016">
    <property type="entry name" value="Bact_Sigma-Reg"/>
</dbReference>
<evidence type="ECO:0000256" key="2">
    <source>
        <dbReference type="PROSITE-ProRule" id="PRU00169"/>
    </source>
</evidence>
<keyword evidence="1" id="KW-0378">Hydrolase</keyword>
<accession>A0A1M5F789</accession>
<dbReference type="Gene3D" id="3.30.565.10">
    <property type="entry name" value="Histidine kinase-like ATPase, C-terminal domain"/>
    <property type="match status" value="1"/>
</dbReference>
<name>A0A1M5F789_9ALTE</name>
<dbReference type="InterPro" id="IPR001932">
    <property type="entry name" value="PPM-type_phosphatase-like_dom"/>
</dbReference>
<dbReference type="OrthoDB" id="9811749at2"/>
<dbReference type="GO" id="GO:0016791">
    <property type="term" value="F:phosphatase activity"/>
    <property type="evidence" value="ECO:0007669"/>
    <property type="project" value="TreeGrafter"/>
</dbReference>
<keyword evidence="5" id="KW-1185">Reference proteome</keyword>
<dbReference type="SUPFAM" id="SSF52172">
    <property type="entry name" value="CheY-like"/>
    <property type="match status" value="1"/>
</dbReference>
<dbReference type="InterPro" id="IPR003594">
    <property type="entry name" value="HATPase_dom"/>
</dbReference>
<sequence>MTDMPFPPGAFSILVVDDDAIFCDLVLADLVSKHLTVVACHTLEDAKEAVSRHHFDITIIDNHLPDGEGAALIPFLQRAGLKPYILMVSADEDVSSIAKSFASGVHDYLVKPVSISMLWEKIRNLMSFKKANIELANKNRLLTQFIDEKSQEEALAQHVYDNMATAQNSLPGYVDVKSEPMTTFSGDTIFCPSTPTGKVQIFLADAMGHGLAAAICILPLISIARAMASKGKALDEIFHEINRKLYFEIPDDRFIAVLGLEICPYTETVHVINAGLPDILCSMQSGDLLRFKSRSMPLGIMSPEDFSVTAEQISLPTVSQIALFSDGLIEQTNAEGQALTLNRLIEQAEALASEGQSLIQLMDICVSHAQGRPIEDDITLCVIDGQTLREELASNEVSVSENFGELDYRFQLNGQAIVRVDVLSQVMFILQNAELPKSLCQKTFTVLAELVNNAVDHGILQIDSSLKNDIEGFSAYLSLRDERIAQLQENDQINIHIYTNSTTFIEVTVEDSGPGFCRTDVSEQQQTLSGRGLALLDALCESVERNAKGNLTTISLVRN</sequence>
<keyword evidence="2" id="KW-0597">Phosphoprotein</keyword>
<dbReference type="AlphaFoldDB" id="A0A1M5F789"/>
<dbReference type="Pfam" id="PF13581">
    <property type="entry name" value="HATPase_c_2"/>
    <property type="match status" value="1"/>
</dbReference>
<dbReference type="Pfam" id="PF07228">
    <property type="entry name" value="SpoIIE"/>
    <property type="match status" value="1"/>
</dbReference>
<dbReference type="PROSITE" id="PS50110">
    <property type="entry name" value="RESPONSE_REGULATORY"/>
    <property type="match status" value="1"/>
</dbReference>
<dbReference type="EMBL" id="FQWD01000001">
    <property type="protein sequence ID" value="SHF87470.1"/>
    <property type="molecule type" value="Genomic_DNA"/>
</dbReference>
<dbReference type="STRING" id="634436.SAMN05216361_0712"/>
<feature type="domain" description="Response regulatory" evidence="3">
    <location>
        <begin position="12"/>
        <end position="126"/>
    </location>
</feature>
<dbReference type="InterPro" id="IPR011006">
    <property type="entry name" value="CheY-like_superfamily"/>
</dbReference>
<evidence type="ECO:0000313" key="4">
    <source>
        <dbReference type="EMBL" id="SHF87470.1"/>
    </source>
</evidence>
<organism evidence="4 5">
    <name type="scientific">Marisediminitalea aggregata</name>
    <dbReference type="NCBI Taxonomy" id="634436"/>
    <lineage>
        <taxon>Bacteria</taxon>
        <taxon>Pseudomonadati</taxon>
        <taxon>Pseudomonadota</taxon>
        <taxon>Gammaproteobacteria</taxon>
        <taxon>Alteromonadales</taxon>
        <taxon>Alteromonadaceae</taxon>
        <taxon>Marisediminitalea</taxon>
    </lineage>
</organism>
<dbReference type="GO" id="GO:0000160">
    <property type="term" value="P:phosphorelay signal transduction system"/>
    <property type="evidence" value="ECO:0007669"/>
    <property type="project" value="InterPro"/>
</dbReference>